<feature type="compositionally biased region" description="Low complexity" evidence="1">
    <location>
        <begin position="168"/>
        <end position="177"/>
    </location>
</feature>
<protein>
    <submittedName>
        <fullName evidence="3">TIGR01841 family phasin</fullName>
    </submittedName>
</protein>
<feature type="region of interest" description="Disordered" evidence="1">
    <location>
        <begin position="124"/>
        <end position="184"/>
    </location>
</feature>
<dbReference type="NCBIfam" id="TIGR01841">
    <property type="entry name" value="phasin"/>
    <property type="match status" value="1"/>
</dbReference>
<accession>A0ABT2CRY0</accession>
<feature type="domain" description="Phasin" evidence="2">
    <location>
        <begin position="18"/>
        <end position="108"/>
    </location>
</feature>
<dbReference type="InterPro" id="IPR018968">
    <property type="entry name" value="Phasin"/>
</dbReference>
<sequence>MYPFSQAVPPAVKTHLDAQTAYMSDMSRSMFRSFQRMCELNIQLMQAMLEESTLAGKQMFSPPHDADTMSATAARAQPASDRLRAYQHHVSRLAADTQVELARVTEQHAQNTTRTARAMADEVARGASEAAERGMHGQQESVRRFADSVTRAGEAGAAQSPPRTERGQPAMQAAMPASAVQGEA</sequence>
<dbReference type="Proteomes" id="UP001204621">
    <property type="component" value="Unassembled WGS sequence"/>
</dbReference>
<name>A0ABT2CRY0_9BURK</name>
<proteinExistence type="predicted"/>
<evidence type="ECO:0000313" key="3">
    <source>
        <dbReference type="EMBL" id="MCS0656599.1"/>
    </source>
</evidence>
<organism evidence="3 4">
    <name type="scientific">Massilia terrae</name>
    <dbReference type="NCBI Taxonomy" id="1811224"/>
    <lineage>
        <taxon>Bacteria</taxon>
        <taxon>Pseudomonadati</taxon>
        <taxon>Pseudomonadota</taxon>
        <taxon>Betaproteobacteria</taxon>
        <taxon>Burkholderiales</taxon>
        <taxon>Oxalobacteraceae</taxon>
        <taxon>Telluria group</taxon>
        <taxon>Massilia</taxon>
    </lineage>
</organism>
<comment type="caution">
    <text evidence="3">The sequence shown here is derived from an EMBL/GenBank/DDBJ whole genome shotgun (WGS) entry which is preliminary data.</text>
</comment>
<dbReference type="EMBL" id="JANUGU010000001">
    <property type="protein sequence ID" value="MCS0656599.1"/>
    <property type="molecule type" value="Genomic_DNA"/>
</dbReference>
<feature type="compositionally biased region" description="Basic and acidic residues" evidence="1">
    <location>
        <begin position="124"/>
        <end position="146"/>
    </location>
</feature>
<dbReference type="RefSeq" id="WP_258809782.1">
    <property type="nucleotide sequence ID" value="NZ_JANUGU010000001.1"/>
</dbReference>
<dbReference type="Pfam" id="PF09361">
    <property type="entry name" value="Phasin_2"/>
    <property type="match status" value="1"/>
</dbReference>
<keyword evidence="4" id="KW-1185">Reference proteome</keyword>
<evidence type="ECO:0000256" key="1">
    <source>
        <dbReference type="SAM" id="MobiDB-lite"/>
    </source>
</evidence>
<evidence type="ECO:0000313" key="4">
    <source>
        <dbReference type="Proteomes" id="UP001204621"/>
    </source>
</evidence>
<evidence type="ECO:0000259" key="2">
    <source>
        <dbReference type="Pfam" id="PF09361"/>
    </source>
</evidence>
<reference evidence="3 4" key="1">
    <citation type="submission" date="2022-08" db="EMBL/GenBank/DDBJ databases">
        <title>Reclassification of Massilia species as members of the genera Telluria, Duganella, Pseudoduganella, Mokoshia gen. nov. and Zemynaea gen. nov. using orthogonal and non-orthogonal genome-based approaches.</title>
        <authorList>
            <person name="Bowman J.P."/>
        </authorList>
    </citation>
    <scope>NUCLEOTIDE SEQUENCE [LARGE SCALE GENOMIC DNA]</scope>
    <source>
        <strain evidence="3 4">JCM 31606</strain>
    </source>
</reference>
<dbReference type="InterPro" id="IPR010127">
    <property type="entry name" value="Phasin_subfam-1"/>
</dbReference>
<gene>
    <name evidence="3" type="primary">phaP</name>
    <name evidence="3" type="ORF">NX778_00775</name>
</gene>